<dbReference type="AlphaFoldDB" id="A0A8J6NZF3"/>
<comment type="function">
    <text evidence="2 7">Catalyzes the epimerization of the C3' and C5'positions of dTDP-6-deoxy-D-xylo-4-hexulose, forming dTDP-6-deoxy-L-lyxo-4-hexulose.</text>
</comment>
<comment type="catalytic activity">
    <reaction evidence="1 7">
        <text>dTDP-4-dehydro-6-deoxy-alpha-D-glucose = dTDP-4-dehydro-beta-L-rhamnose</text>
        <dbReference type="Rhea" id="RHEA:16969"/>
        <dbReference type="ChEBI" id="CHEBI:57649"/>
        <dbReference type="ChEBI" id="CHEBI:62830"/>
        <dbReference type="EC" id="5.1.3.13"/>
    </reaction>
</comment>
<keyword evidence="7 8" id="KW-0413">Isomerase</keyword>
<dbReference type="InterPro" id="IPR014710">
    <property type="entry name" value="RmlC-like_jellyroll"/>
</dbReference>
<dbReference type="PANTHER" id="PTHR21047:SF2">
    <property type="entry name" value="THYMIDINE DIPHOSPHO-4-KETO-RHAMNOSE 3,5-EPIMERASE"/>
    <property type="match status" value="1"/>
</dbReference>
<name>A0A8J6NZF3_9BACT</name>
<feature type="site" description="Participates in a stacking interaction with the thymidine ring of dTDP-4-oxo-6-deoxyglucose" evidence="6">
    <location>
        <position position="136"/>
    </location>
</feature>
<evidence type="ECO:0000256" key="6">
    <source>
        <dbReference type="PIRSR" id="PIRSR600888-3"/>
    </source>
</evidence>
<evidence type="ECO:0000256" key="7">
    <source>
        <dbReference type="RuleBase" id="RU364069"/>
    </source>
</evidence>
<dbReference type="GO" id="GO:0000271">
    <property type="term" value="P:polysaccharide biosynthetic process"/>
    <property type="evidence" value="ECO:0007669"/>
    <property type="project" value="TreeGrafter"/>
</dbReference>
<feature type="active site" description="Proton donor" evidence="5">
    <location>
        <position position="130"/>
    </location>
</feature>
<dbReference type="InterPro" id="IPR000888">
    <property type="entry name" value="RmlC-like"/>
</dbReference>
<dbReference type="EC" id="5.1.3.13" evidence="3 7"/>
<comment type="pathway">
    <text evidence="7">Carbohydrate biosynthesis; dTDP-L-rhamnose biosynthesis.</text>
</comment>
<comment type="caution">
    <text evidence="8">The sequence shown here is derived from an EMBL/GenBank/DDBJ whole genome shotgun (WGS) entry which is preliminary data.</text>
</comment>
<dbReference type="GO" id="GO:0019305">
    <property type="term" value="P:dTDP-rhamnose biosynthetic process"/>
    <property type="evidence" value="ECO:0007669"/>
    <property type="project" value="UniProtKB-UniRule"/>
</dbReference>
<evidence type="ECO:0000256" key="5">
    <source>
        <dbReference type="PIRSR" id="PIRSR600888-1"/>
    </source>
</evidence>
<organism evidence="8 9">
    <name type="scientific">Candidatus Desulfatibia profunda</name>
    <dbReference type="NCBI Taxonomy" id="2841695"/>
    <lineage>
        <taxon>Bacteria</taxon>
        <taxon>Pseudomonadati</taxon>
        <taxon>Thermodesulfobacteriota</taxon>
        <taxon>Desulfobacteria</taxon>
        <taxon>Desulfobacterales</taxon>
        <taxon>Desulfobacterales incertae sedis</taxon>
        <taxon>Candidatus Desulfatibia</taxon>
    </lineage>
</organism>
<dbReference type="Pfam" id="PF00908">
    <property type="entry name" value="dTDP_sugar_isom"/>
    <property type="match status" value="1"/>
</dbReference>
<comment type="subunit">
    <text evidence="7">Homodimer.</text>
</comment>
<dbReference type="Gene3D" id="2.60.120.10">
    <property type="entry name" value="Jelly Rolls"/>
    <property type="match status" value="1"/>
</dbReference>
<protein>
    <recommendedName>
        <fullName evidence="4 7">dTDP-4-dehydrorhamnose 3,5-epimerase</fullName>
        <ecNumber evidence="3 7">5.1.3.13</ecNumber>
    </recommendedName>
    <alternativeName>
        <fullName evidence="7">Thymidine diphospho-4-keto-rhamnose 3,5-epimerase</fullName>
    </alternativeName>
</protein>
<evidence type="ECO:0000313" key="8">
    <source>
        <dbReference type="EMBL" id="MBC8363016.1"/>
    </source>
</evidence>
<dbReference type="GO" id="GO:0008830">
    <property type="term" value="F:dTDP-4-dehydrorhamnose 3,5-epimerase activity"/>
    <property type="evidence" value="ECO:0007669"/>
    <property type="project" value="UniProtKB-UniRule"/>
</dbReference>
<comment type="similarity">
    <text evidence="7">Belongs to the dTDP-4-dehydrorhamnose 3,5-epimerase family.</text>
</comment>
<dbReference type="UniPathway" id="UPA00124"/>
<evidence type="ECO:0000256" key="3">
    <source>
        <dbReference type="ARBA" id="ARBA00012098"/>
    </source>
</evidence>
<accession>A0A8J6NZF3</accession>
<dbReference type="PANTHER" id="PTHR21047">
    <property type="entry name" value="DTDP-6-DEOXY-D-GLUCOSE-3,5 EPIMERASE"/>
    <property type="match status" value="1"/>
</dbReference>
<evidence type="ECO:0000256" key="4">
    <source>
        <dbReference type="ARBA" id="ARBA00019595"/>
    </source>
</evidence>
<dbReference type="SUPFAM" id="SSF51182">
    <property type="entry name" value="RmlC-like cupins"/>
    <property type="match status" value="1"/>
</dbReference>
<dbReference type="InterPro" id="IPR011051">
    <property type="entry name" value="RmlC_Cupin_sf"/>
</dbReference>
<evidence type="ECO:0000256" key="2">
    <source>
        <dbReference type="ARBA" id="ARBA00001997"/>
    </source>
</evidence>
<dbReference type="NCBIfam" id="TIGR01221">
    <property type="entry name" value="rmlC"/>
    <property type="match status" value="1"/>
</dbReference>
<gene>
    <name evidence="8" type="primary">rfbC</name>
    <name evidence="8" type="ORF">H8E23_16650</name>
</gene>
<feature type="active site" description="Proton acceptor" evidence="5">
    <location>
        <position position="61"/>
    </location>
</feature>
<evidence type="ECO:0000256" key="1">
    <source>
        <dbReference type="ARBA" id="ARBA00001298"/>
    </source>
</evidence>
<dbReference type="EMBL" id="JACNJH010000246">
    <property type="protein sequence ID" value="MBC8363016.1"/>
    <property type="molecule type" value="Genomic_DNA"/>
</dbReference>
<sequence length="200" mass="22525">MNIITTSLEGVLVLEPKVYKDNRGFFMETYHRNRFRECGVDQTFVQDNLSFSVKGTLRGMHYQIRQPQAKLVQVVTGEIFDVVVDIRPGSPTFGQWISIHMSEHNNRQLFIPEGFAHGFCVLSESAHCLYKCSDHYAPEDEGGILWSDPALGIDWPVTDPIVSEKDSNYPLLGDLLPEQLPALKQGLSQELINTILGVCT</sequence>
<dbReference type="CDD" id="cd00438">
    <property type="entry name" value="cupin_RmlC"/>
    <property type="match status" value="1"/>
</dbReference>
<proteinExistence type="inferred from homology"/>
<evidence type="ECO:0000313" key="9">
    <source>
        <dbReference type="Proteomes" id="UP000603434"/>
    </source>
</evidence>
<dbReference type="GO" id="GO:0005829">
    <property type="term" value="C:cytosol"/>
    <property type="evidence" value="ECO:0007669"/>
    <property type="project" value="TreeGrafter"/>
</dbReference>
<reference evidence="8 9" key="1">
    <citation type="submission" date="2020-08" db="EMBL/GenBank/DDBJ databases">
        <title>Bridging the membrane lipid divide: bacteria of the FCB group superphylum have the potential to synthesize archaeal ether lipids.</title>
        <authorList>
            <person name="Villanueva L."/>
            <person name="Von Meijenfeldt F.A.B."/>
            <person name="Westbye A.B."/>
            <person name="Yadav S."/>
            <person name="Hopmans E.C."/>
            <person name="Dutilh B.E."/>
            <person name="Sinninghe Damste J.S."/>
        </authorList>
    </citation>
    <scope>NUCLEOTIDE SEQUENCE [LARGE SCALE GENOMIC DNA]</scope>
    <source>
        <strain evidence="8">NIOZ-UU30</strain>
    </source>
</reference>
<dbReference type="Proteomes" id="UP000603434">
    <property type="component" value="Unassembled WGS sequence"/>
</dbReference>